<evidence type="ECO:0000256" key="1">
    <source>
        <dbReference type="SAM" id="Phobius"/>
    </source>
</evidence>
<sequence length="208" mass="23929">MSNEYLYIKVDKNSMAKNKVVYLEDIAKLYSTDTDKINILKKQVVLTIKDNKPIKCVFSILKIIEIIHSIYPDVQVINLGESDFIIQYQPKKERQILKYLKIVMVSLIIFFGSAFAIMTFNEDASVEEVFKKIYELIMGSEKEGGTILEISYSIGIPIGIIVFYNHFSKVKLSNDPTPLKVQMRVYEEELDKTLIANASREDKIIDVD</sequence>
<feature type="transmembrane region" description="Helical" evidence="1">
    <location>
        <begin position="150"/>
        <end position="167"/>
    </location>
</feature>
<dbReference type="RefSeq" id="WP_091687868.1">
    <property type="nucleotide sequence ID" value="NZ_BAABFM010000042.1"/>
</dbReference>
<organism evidence="3 4">
    <name type="scientific">Anaerocolumna aminovalerica</name>
    <dbReference type="NCBI Taxonomy" id="1527"/>
    <lineage>
        <taxon>Bacteria</taxon>
        <taxon>Bacillati</taxon>
        <taxon>Bacillota</taxon>
        <taxon>Clostridia</taxon>
        <taxon>Lachnospirales</taxon>
        <taxon>Lachnospiraceae</taxon>
        <taxon>Anaerocolumna</taxon>
    </lineage>
</organism>
<dbReference type="InterPro" id="IPR021997">
    <property type="entry name" value="SporV_AA"/>
</dbReference>
<evidence type="ECO:0000313" key="3">
    <source>
        <dbReference type="EMBL" id="SFO52111.1"/>
    </source>
</evidence>
<dbReference type="AlphaFoldDB" id="A0A1I5HWG5"/>
<dbReference type="EMBL" id="FOWD01000035">
    <property type="protein sequence ID" value="SFO52111.1"/>
    <property type="molecule type" value="Genomic_DNA"/>
</dbReference>
<dbReference type="OrthoDB" id="9782754at2"/>
<keyword evidence="1" id="KW-0812">Transmembrane</keyword>
<proteinExistence type="predicted"/>
<feature type="domain" description="Stage V sporulation protein AA" evidence="2">
    <location>
        <begin position="4"/>
        <end position="91"/>
    </location>
</feature>
<evidence type="ECO:0000313" key="4">
    <source>
        <dbReference type="Proteomes" id="UP000198806"/>
    </source>
</evidence>
<dbReference type="InterPro" id="IPR038548">
    <property type="entry name" value="SporV_AA_N_sf"/>
</dbReference>
<dbReference type="Gene3D" id="2.60.480.10">
    <property type="entry name" value="eubacterium ventriosum atcc domain"/>
    <property type="match status" value="1"/>
</dbReference>
<keyword evidence="1" id="KW-1133">Transmembrane helix</keyword>
<accession>A0A1I5HWG5</accession>
<dbReference type="Pfam" id="PF12164">
    <property type="entry name" value="SporV_AA"/>
    <property type="match status" value="1"/>
</dbReference>
<evidence type="ECO:0000259" key="2">
    <source>
        <dbReference type="Pfam" id="PF12164"/>
    </source>
</evidence>
<protein>
    <submittedName>
        <fullName evidence="3">Stage V sporulation protein AA</fullName>
    </submittedName>
</protein>
<keyword evidence="1" id="KW-0472">Membrane</keyword>
<reference evidence="3 4" key="1">
    <citation type="submission" date="2016-10" db="EMBL/GenBank/DDBJ databases">
        <authorList>
            <person name="de Groot N.N."/>
        </authorList>
    </citation>
    <scope>NUCLEOTIDE SEQUENCE [LARGE SCALE GENOMIC DNA]</scope>
    <source>
        <strain evidence="3 4">DSM 1283</strain>
    </source>
</reference>
<gene>
    <name evidence="3" type="ORF">SAMN04489757_13518</name>
</gene>
<name>A0A1I5HWG5_9FIRM</name>
<keyword evidence="4" id="KW-1185">Reference proteome</keyword>
<dbReference type="STRING" id="1527.SAMN04489757_13518"/>
<dbReference type="Proteomes" id="UP000198806">
    <property type="component" value="Unassembled WGS sequence"/>
</dbReference>
<feature type="transmembrane region" description="Helical" evidence="1">
    <location>
        <begin position="99"/>
        <end position="120"/>
    </location>
</feature>